<evidence type="ECO:0000313" key="2">
    <source>
        <dbReference type="EMBL" id="OZS78648.1"/>
    </source>
</evidence>
<feature type="transmembrane region" description="Helical" evidence="1">
    <location>
        <begin position="6"/>
        <end position="26"/>
    </location>
</feature>
<proteinExistence type="predicted"/>
<keyword evidence="1" id="KW-1133">Transmembrane helix</keyword>
<name>A0A264W4X8_9BACL</name>
<sequence length="60" mass="6912">MSFIVLFLLSLVVLGGLFVFMVWFAVQILRSQKTPYSWVILGVLTFFISFIAIQFIGFVF</sequence>
<keyword evidence="1" id="KW-0812">Transmembrane</keyword>
<evidence type="ECO:0000313" key="3">
    <source>
        <dbReference type="Proteomes" id="UP000217065"/>
    </source>
</evidence>
<evidence type="ECO:0000256" key="1">
    <source>
        <dbReference type="SAM" id="Phobius"/>
    </source>
</evidence>
<accession>A0A264W4X8</accession>
<protein>
    <submittedName>
        <fullName evidence="2">Uncharacterized protein</fullName>
    </submittedName>
</protein>
<dbReference type="Proteomes" id="UP000217065">
    <property type="component" value="Unassembled WGS sequence"/>
</dbReference>
<keyword evidence="3" id="KW-1185">Reference proteome</keyword>
<reference evidence="2 3" key="1">
    <citation type="submission" date="2017-07" db="EMBL/GenBank/DDBJ databases">
        <title>Tetzosporium hominis gen.nov. sp.nov.</title>
        <authorList>
            <person name="Tetz G."/>
            <person name="Tetz V."/>
        </authorList>
    </citation>
    <scope>NUCLEOTIDE SEQUENCE [LARGE SCALE GENOMIC DNA]</scope>
    <source>
        <strain evidence="2 3">VT-49</strain>
    </source>
</reference>
<gene>
    <name evidence="2" type="ORF">CF394_05010</name>
</gene>
<organism evidence="2 3">
    <name type="scientific">Tetzosporium hominis</name>
    <dbReference type="NCBI Taxonomy" id="2020506"/>
    <lineage>
        <taxon>Bacteria</taxon>
        <taxon>Bacillati</taxon>
        <taxon>Bacillota</taxon>
        <taxon>Bacilli</taxon>
        <taxon>Bacillales</taxon>
        <taxon>Caryophanaceae</taxon>
        <taxon>Tetzosporium</taxon>
    </lineage>
</organism>
<keyword evidence="1" id="KW-0472">Membrane</keyword>
<dbReference type="EMBL" id="NOKQ01000189">
    <property type="protein sequence ID" value="OZS78648.1"/>
    <property type="molecule type" value="Genomic_DNA"/>
</dbReference>
<dbReference type="AlphaFoldDB" id="A0A264W4X8"/>
<comment type="caution">
    <text evidence="2">The sequence shown here is derived from an EMBL/GenBank/DDBJ whole genome shotgun (WGS) entry which is preliminary data.</text>
</comment>
<feature type="transmembrane region" description="Helical" evidence="1">
    <location>
        <begin position="38"/>
        <end position="59"/>
    </location>
</feature>